<dbReference type="PROSITE" id="PS51671">
    <property type="entry name" value="ACT"/>
    <property type="match status" value="1"/>
</dbReference>
<keyword evidence="9" id="KW-0010">Activator</keyword>
<dbReference type="CDD" id="cd00130">
    <property type="entry name" value="PAS"/>
    <property type="match status" value="1"/>
</dbReference>
<keyword evidence="4" id="KW-0547">Nucleotide-binding</keyword>
<proteinExistence type="predicted"/>
<name>A0A841GEG1_9GAMM</name>
<dbReference type="SMART" id="SM00382">
    <property type="entry name" value="AAA"/>
    <property type="match status" value="1"/>
</dbReference>
<dbReference type="SUPFAM" id="SSF55021">
    <property type="entry name" value="ACT-like"/>
    <property type="match status" value="1"/>
</dbReference>
<dbReference type="InterPro" id="IPR009057">
    <property type="entry name" value="Homeodomain-like_sf"/>
</dbReference>
<dbReference type="Gene3D" id="1.10.8.60">
    <property type="match status" value="1"/>
</dbReference>
<evidence type="ECO:0000256" key="4">
    <source>
        <dbReference type="ARBA" id="ARBA00022741"/>
    </source>
</evidence>
<evidence type="ECO:0000313" key="15">
    <source>
        <dbReference type="EMBL" id="MBB6055026.1"/>
    </source>
</evidence>
<evidence type="ECO:0000256" key="3">
    <source>
        <dbReference type="ARBA" id="ARBA00022491"/>
    </source>
</evidence>
<dbReference type="GO" id="GO:0003677">
    <property type="term" value="F:DNA binding"/>
    <property type="evidence" value="ECO:0007669"/>
    <property type="project" value="UniProtKB-KW"/>
</dbReference>
<keyword evidence="5" id="KW-0058">Aromatic hydrocarbons catabolism</keyword>
<dbReference type="Pfam" id="PF00158">
    <property type="entry name" value="Sigma54_activat"/>
    <property type="match status" value="1"/>
</dbReference>
<gene>
    <name evidence="15" type="ORF">HNR75_000898</name>
</gene>
<keyword evidence="16" id="KW-1185">Reference proteome</keyword>
<dbReference type="PROSITE" id="PS00688">
    <property type="entry name" value="SIGMA54_INTERACT_3"/>
    <property type="match status" value="1"/>
</dbReference>
<evidence type="ECO:0000256" key="9">
    <source>
        <dbReference type="ARBA" id="ARBA00023159"/>
    </source>
</evidence>
<dbReference type="Pfam" id="PF18024">
    <property type="entry name" value="HTH_50"/>
    <property type="match status" value="1"/>
</dbReference>
<dbReference type="Gene3D" id="1.10.10.60">
    <property type="entry name" value="Homeodomain-like"/>
    <property type="match status" value="1"/>
</dbReference>
<dbReference type="PROSITE" id="PS50045">
    <property type="entry name" value="SIGMA54_INTERACT_4"/>
    <property type="match status" value="1"/>
</dbReference>
<dbReference type="GO" id="GO:0006355">
    <property type="term" value="P:regulation of DNA-templated transcription"/>
    <property type="evidence" value="ECO:0007669"/>
    <property type="project" value="InterPro"/>
</dbReference>
<keyword evidence="2" id="KW-0963">Cytoplasm</keyword>
<dbReference type="PANTHER" id="PTHR32071">
    <property type="entry name" value="TRANSCRIPTIONAL REGULATORY PROTEIN"/>
    <property type="match status" value="1"/>
</dbReference>
<dbReference type="NCBIfam" id="TIGR04381">
    <property type="entry name" value="HTH_TypR"/>
    <property type="match status" value="1"/>
</dbReference>
<dbReference type="SUPFAM" id="SSF46689">
    <property type="entry name" value="Homeodomain-like"/>
    <property type="match status" value="1"/>
</dbReference>
<evidence type="ECO:0000259" key="13">
    <source>
        <dbReference type="PROSITE" id="PS50112"/>
    </source>
</evidence>
<dbReference type="InterPro" id="IPR058031">
    <property type="entry name" value="AAA_lid_NorR"/>
</dbReference>
<dbReference type="InterPro" id="IPR025662">
    <property type="entry name" value="Sigma_54_int_dom_ATP-bd_1"/>
</dbReference>
<evidence type="ECO:0000256" key="7">
    <source>
        <dbReference type="ARBA" id="ARBA00023015"/>
    </source>
</evidence>
<evidence type="ECO:0000256" key="10">
    <source>
        <dbReference type="ARBA" id="ARBA00023163"/>
    </source>
</evidence>
<dbReference type="InterPro" id="IPR003593">
    <property type="entry name" value="AAA+_ATPase"/>
</dbReference>
<dbReference type="Gene3D" id="3.40.50.300">
    <property type="entry name" value="P-loop containing nucleotide triphosphate hydrolases"/>
    <property type="match status" value="1"/>
</dbReference>
<feature type="domain" description="Sigma-54 factor interaction" evidence="12">
    <location>
        <begin position="206"/>
        <end position="435"/>
    </location>
</feature>
<dbReference type="AlphaFoldDB" id="A0A841GEG1"/>
<dbReference type="InterPro" id="IPR002912">
    <property type="entry name" value="ACT_dom"/>
</dbReference>
<dbReference type="SUPFAM" id="SSF55785">
    <property type="entry name" value="PYP-like sensor domain (PAS domain)"/>
    <property type="match status" value="1"/>
</dbReference>
<comment type="subcellular location">
    <subcellularLocation>
        <location evidence="1">Cytoplasm</location>
    </subcellularLocation>
</comment>
<dbReference type="CDD" id="cd04877">
    <property type="entry name" value="ACT_TyrR"/>
    <property type="match status" value="1"/>
</dbReference>
<dbReference type="Gene3D" id="3.30.70.260">
    <property type="match status" value="1"/>
</dbReference>
<organism evidence="15 16">
    <name type="scientific">Tolumonas osonensis</name>
    <dbReference type="NCBI Taxonomy" id="675874"/>
    <lineage>
        <taxon>Bacteria</taxon>
        <taxon>Pseudomonadati</taxon>
        <taxon>Pseudomonadota</taxon>
        <taxon>Gammaproteobacteria</taxon>
        <taxon>Aeromonadales</taxon>
        <taxon>Aeromonadaceae</taxon>
        <taxon>Tolumonas</taxon>
    </lineage>
</organism>
<dbReference type="InterPro" id="IPR025944">
    <property type="entry name" value="Sigma_54_int_dom_CS"/>
</dbReference>
<evidence type="ECO:0000259" key="12">
    <source>
        <dbReference type="PROSITE" id="PS50045"/>
    </source>
</evidence>
<reference evidence="15 16" key="1">
    <citation type="submission" date="2020-08" db="EMBL/GenBank/DDBJ databases">
        <title>Genomic Encyclopedia of Type Strains, Phase IV (KMG-IV): sequencing the most valuable type-strain genomes for metagenomic binning, comparative biology and taxonomic classification.</title>
        <authorList>
            <person name="Goeker M."/>
        </authorList>
    </citation>
    <scope>NUCLEOTIDE SEQUENCE [LARGE SCALE GENOMIC DNA]</scope>
    <source>
        <strain evidence="15 16">DSM 22975</strain>
    </source>
</reference>
<accession>A0A841GEG1</accession>
<dbReference type="InterPro" id="IPR035965">
    <property type="entry name" value="PAS-like_dom_sf"/>
</dbReference>
<evidence type="ECO:0000256" key="5">
    <source>
        <dbReference type="ARBA" id="ARBA00022797"/>
    </source>
</evidence>
<dbReference type="Proteomes" id="UP000585721">
    <property type="component" value="Unassembled WGS sequence"/>
</dbReference>
<evidence type="ECO:0000259" key="14">
    <source>
        <dbReference type="PROSITE" id="PS51671"/>
    </source>
</evidence>
<evidence type="ECO:0000256" key="8">
    <source>
        <dbReference type="ARBA" id="ARBA00023125"/>
    </source>
</evidence>
<dbReference type="InterPro" id="IPR000014">
    <property type="entry name" value="PAS"/>
</dbReference>
<evidence type="ECO:0000256" key="2">
    <source>
        <dbReference type="ARBA" id="ARBA00022490"/>
    </source>
</evidence>
<dbReference type="PANTHER" id="PTHR32071:SF3">
    <property type="entry name" value="HTH-TYPE TRANSCRIPTIONAL REGULATORY PROTEIN TYRR"/>
    <property type="match status" value="1"/>
</dbReference>
<dbReference type="SUPFAM" id="SSF52540">
    <property type="entry name" value="P-loop containing nucleoside triphosphate hydrolases"/>
    <property type="match status" value="1"/>
</dbReference>
<dbReference type="GO" id="GO:0005524">
    <property type="term" value="F:ATP binding"/>
    <property type="evidence" value="ECO:0007669"/>
    <property type="project" value="UniProtKB-KW"/>
</dbReference>
<evidence type="ECO:0000256" key="6">
    <source>
        <dbReference type="ARBA" id="ARBA00022840"/>
    </source>
</evidence>
<dbReference type="CDD" id="cd00009">
    <property type="entry name" value="AAA"/>
    <property type="match status" value="1"/>
</dbReference>
<keyword evidence="6" id="KW-0067">ATP-binding</keyword>
<dbReference type="GO" id="GO:0005737">
    <property type="term" value="C:cytoplasm"/>
    <property type="evidence" value="ECO:0007669"/>
    <property type="project" value="UniProtKB-SubCell"/>
</dbReference>
<evidence type="ECO:0000256" key="11">
    <source>
        <dbReference type="ARBA" id="ARBA00029500"/>
    </source>
</evidence>
<dbReference type="PROSITE" id="PS50112">
    <property type="entry name" value="PAS"/>
    <property type="match status" value="1"/>
</dbReference>
<dbReference type="EMBL" id="JACHGR010000002">
    <property type="protein sequence ID" value="MBB6055026.1"/>
    <property type="molecule type" value="Genomic_DNA"/>
</dbReference>
<keyword evidence="3" id="KW-0678">Repressor</keyword>
<dbReference type="FunFam" id="3.40.50.300:FF:000006">
    <property type="entry name" value="DNA-binding transcriptional regulator NtrC"/>
    <property type="match status" value="1"/>
</dbReference>
<dbReference type="SMART" id="SM00091">
    <property type="entry name" value="PAS"/>
    <property type="match status" value="1"/>
</dbReference>
<evidence type="ECO:0000256" key="1">
    <source>
        <dbReference type="ARBA" id="ARBA00004496"/>
    </source>
</evidence>
<feature type="domain" description="PAS" evidence="13">
    <location>
        <begin position="78"/>
        <end position="122"/>
    </location>
</feature>
<keyword evidence="10" id="KW-0804">Transcription</keyword>
<dbReference type="RefSeq" id="WP_188025809.1">
    <property type="nucleotide sequence ID" value="NZ_JACHGR010000002.1"/>
</dbReference>
<dbReference type="Pfam" id="PF25601">
    <property type="entry name" value="AAA_lid_14"/>
    <property type="match status" value="1"/>
</dbReference>
<dbReference type="InterPro" id="IPR045865">
    <property type="entry name" value="ACT-like_dom_sf"/>
</dbReference>
<keyword evidence="7" id="KW-0805">Transcription regulation</keyword>
<comment type="caution">
    <text evidence="15">The sequence shown here is derived from an EMBL/GenBank/DDBJ whole genome shotgun (WGS) entry which is preliminary data.</text>
</comment>
<dbReference type="InterPro" id="IPR002078">
    <property type="entry name" value="Sigma_54_int"/>
</dbReference>
<feature type="domain" description="ACT" evidence="14">
    <location>
        <begin position="2"/>
        <end position="72"/>
    </location>
</feature>
<dbReference type="InterPro" id="IPR027417">
    <property type="entry name" value="P-loop_NTPase"/>
</dbReference>
<protein>
    <recommendedName>
        <fullName evidence="11">HTH-type transcriptional regulatory protein TyrR</fullName>
    </recommendedName>
</protein>
<dbReference type="PROSITE" id="PS00675">
    <property type="entry name" value="SIGMA54_INTERACT_1"/>
    <property type="match status" value="1"/>
</dbReference>
<dbReference type="InterPro" id="IPR030828">
    <property type="entry name" value="HTH_TyrR"/>
</dbReference>
<dbReference type="Gene3D" id="3.30.450.20">
    <property type="entry name" value="PAS domain"/>
    <property type="match status" value="1"/>
</dbReference>
<evidence type="ECO:0000313" key="16">
    <source>
        <dbReference type="Proteomes" id="UP000585721"/>
    </source>
</evidence>
<dbReference type="NCBIfam" id="NF008085">
    <property type="entry name" value="PRK10820.1"/>
    <property type="match status" value="1"/>
</dbReference>
<sequence>MRLQVTCEDRLGLTRELLAQLEDNRIDLRGIEIDVAGIIYLHLPDVDFASLQKLLPDLRRIAGVTDVKTVGYMPSEREHHEIQALMKALPDLVFALDIKGRLTQANDAVLNILRLSLKDIQGVQAGSFLKGFAFLQWLSSENPQPETCKLVFAGEEFLADILPIFIPDTQGVSHLAGAVVVLKSARRVGHHFNLLHSYDDSSFEQFCAESQVMQQLLHQARRFAMQDQPLLIMGETGSGKEMLARACHRASLRASGPLLTLNCAALPDDVAEHELFGSAPGAFGPDWPGKKGLLEQASGGAFLLDEVAEMSPLLQSKLLRVLQDGRFHRVGQESEVTVDVRLYCTTRKSLGEQVRKGLFREDLFFRLNVLTLEMPALRQRLADIMPLAQQFCSRISEELQRRRPRFSRSMTEFLNSYPWPGNVRQLKNALYQALTLLEGDELTPDMLRLPLMDAHESTAEQWFDGTLPEATKRFERLMLERLYPLYPSSRQLAQRLGLSHTAVANKLREYGLNKAEPG</sequence>
<keyword evidence="8" id="KW-0238">DNA-binding</keyword>